<evidence type="ECO:0000259" key="7">
    <source>
        <dbReference type="PROSITE" id="PS50839"/>
    </source>
</evidence>
<feature type="transmembrane region" description="Helical" evidence="6">
    <location>
        <begin position="262"/>
        <end position="281"/>
    </location>
</feature>
<dbReference type="InterPro" id="IPR000160">
    <property type="entry name" value="GGDEF_dom"/>
</dbReference>
<evidence type="ECO:0000313" key="10">
    <source>
        <dbReference type="Proteomes" id="UP000316649"/>
    </source>
</evidence>
<dbReference type="InterPro" id="IPR052163">
    <property type="entry name" value="DGC-Regulatory_Protein"/>
</dbReference>
<keyword evidence="4 6" id="KW-1133">Transmembrane helix</keyword>
<dbReference type="GO" id="GO:0003824">
    <property type="term" value="F:catalytic activity"/>
    <property type="evidence" value="ECO:0007669"/>
    <property type="project" value="UniProtKB-ARBA"/>
</dbReference>
<evidence type="ECO:0000259" key="8">
    <source>
        <dbReference type="PROSITE" id="PS50887"/>
    </source>
</evidence>
<keyword evidence="5 6" id="KW-0472">Membrane</keyword>
<dbReference type="OrthoDB" id="9812260at2"/>
<evidence type="ECO:0000313" key="9">
    <source>
        <dbReference type="EMBL" id="TVO73545.1"/>
    </source>
</evidence>
<evidence type="ECO:0000256" key="5">
    <source>
        <dbReference type="ARBA" id="ARBA00023136"/>
    </source>
</evidence>
<name>A0A557S821_9GAMM</name>
<feature type="domain" description="GGDEF" evidence="8">
    <location>
        <begin position="322"/>
        <end position="456"/>
    </location>
</feature>
<evidence type="ECO:0000256" key="6">
    <source>
        <dbReference type="SAM" id="Phobius"/>
    </source>
</evidence>
<comment type="subcellular location">
    <subcellularLocation>
        <location evidence="2">Membrane</location>
    </subcellularLocation>
</comment>
<dbReference type="Pfam" id="PF03924">
    <property type="entry name" value="CHASE"/>
    <property type="match status" value="1"/>
</dbReference>
<reference evidence="9 10" key="1">
    <citation type="submission" date="2019-07" db="EMBL/GenBank/DDBJ databases">
        <title>The pathways for chlorine oxyanion respiration interact through the shared metabolite chlorate.</title>
        <authorList>
            <person name="Barnum T.P."/>
            <person name="Cheng Y."/>
            <person name="Hill K.A."/>
            <person name="Lucas L.N."/>
            <person name="Carlson H.K."/>
            <person name="Coates J.D."/>
        </authorList>
    </citation>
    <scope>NUCLEOTIDE SEQUENCE [LARGE SCALE GENOMIC DNA]</scope>
    <source>
        <strain evidence="9 10">BK-1</strain>
    </source>
</reference>
<dbReference type="SUPFAM" id="SSF55073">
    <property type="entry name" value="Nucleotide cyclase"/>
    <property type="match status" value="1"/>
</dbReference>
<dbReference type="PANTHER" id="PTHR46663:SF2">
    <property type="entry name" value="GGDEF DOMAIN-CONTAINING PROTEIN"/>
    <property type="match status" value="1"/>
</dbReference>
<sequence>MKRVYSPYIAGITVLLVTVIVTLMVEKNQSREFERQSRNEALTYLSAVRARLEGTFNSTIYLTRALTVLVTAQDGISRSKFNQIARELMSSSHHIRNVALAEGYVINYMYPISGNQKAIGLDYRKLPAQWDAVKRAIDTGQTVIAGPVKLVQGGEAFINRTPIFKSAFSDKPDSGEYWGIASIVINMDTVFEEAGLPDTDSKYRVAIRGKDGLGEKGAVFWGDGNLFEQNPERLEVTFPNGQWQLATIPTEGWISSRSNSNWILISGIIIGILLAALTIIVQRNSMRLQHYALHDPLTKLPNRLLFNDRVSQALAQAQRSRGQIALAVLDLNKFKPVNDTYGHLAGDYVLEQVAYRIRATLRKVDIVARTGGDEFTLLFVNIKSLDNIAVVVDKLTARLLDPFIWHGQQISVGVSIGIAIYPEHGQDLTELFHNADSAMYEAKHDPNTNWKIMTTEKSKLSSVTQTADIS</sequence>
<dbReference type="FunFam" id="3.30.70.270:FF:000001">
    <property type="entry name" value="Diguanylate cyclase domain protein"/>
    <property type="match status" value="1"/>
</dbReference>
<organism evidence="9 10">
    <name type="scientific">Sedimenticola selenatireducens</name>
    <dbReference type="NCBI Taxonomy" id="191960"/>
    <lineage>
        <taxon>Bacteria</taxon>
        <taxon>Pseudomonadati</taxon>
        <taxon>Pseudomonadota</taxon>
        <taxon>Gammaproteobacteria</taxon>
        <taxon>Chromatiales</taxon>
        <taxon>Sedimenticolaceae</taxon>
        <taxon>Sedimenticola</taxon>
    </lineage>
</organism>
<dbReference type="RefSeq" id="WP_144359267.1">
    <property type="nucleotide sequence ID" value="NZ_VMNH01000013.1"/>
</dbReference>
<gene>
    <name evidence="9" type="ORF">FHP88_11760</name>
</gene>
<comment type="cofactor">
    <cofactor evidence="1">
        <name>Mg(2+)</name>
        <dbReference type="ChEBI" id="CHEBI:18420"/>
    </cofactor>
</comment>
<dbReference type="AlphaFoldDB" id="A0A557S821"/>
<comment type="caution">
    <text evidence="9">The sequence shown here is derived from an EMBL/GenBank/DDBJ whole genome shotgun (WGS) entry which is preliminary data.</text>
</comment>
<protein>
    <submittedName>
        <fullName evidence="9">Sensor domain-containing diguanylate cyclase</fullName>
    </submittedName>
</protein>
<dbReference type="Gene3D" id="3.30.450.350">
    <property type="entry name" value="CHASE domain"/>
    <property type="match status" value="1"/>
</dbReference>
<dbReference type="PROSITE" id="PS50839">
    <property type="entry name" value="CHASE"/>
    <property type="match status" value="1"/>
</dbReference>
<dbReference type="PROSITE" id="PS50887">
    <property type="entry name" value="GGDEF"/>
    <property type="match status" value="1"/>
</dbReference>
<dbReference type="Pfam" id="PF00990">
    <property type="entry name" value="GGDEF"/>
    <property type="match status" value="1"/>
</dbReference>
<evidence type="ECO:0000256" key="2">
    <source>
        <dbReference type="ARBA" id="ARBA00004370"/>
    </source>
</evidence>
<keyword evidence="10" id="KW-1185">Reference proteome</keyword>
<dbReference type="InterPro" id="IPR043128">
    <property type="entry name" value="Rev_trsase/Diguanyl_cyclase"/>
</dbReference>
<dbReference type="Gene3D" id="3.30.70.270">
    <property type="match status" value="1"/>
</dbReference>
<dbReference type="SMART" id="SM00267">
    <property type="entry name" value="GGDEF"/>
    <property type="match status" value="1"/>
</dbReference>
<accession>A0A557S821</accession>
<feature type="transmembrane region" description="Helical" evidence="6">
    <location>
        <begin position="6"/>
        <end position="25"/>
    </location>
</feature>
<dbReference type="InterPro" id="IPR042240">
    <property type="entry name" value="CHASE_sf"/>
</dbReference>
<dbReference type="PANTHER" id="PTHR46663">
    <property type="entry name" value="DIGUANYLATE CYCLASE DGCT-RELATED"/>
    <property type="match status" value="1"/>
</dbReference>
<dbReference type="GO" id="GO:0016020">
    <property type="term" value="C:membrane"/>
    <property type="evidence" value="ECO:0007669"/>
    <property type="project" value="UniProtKB-SubCell"/>
</dbReference>
<dbReference type="InterPro" id="IPR029787">
    <property type="entry name" value="Nucleotide_cyclase"/>
</dbReference>
<feature type="domain" description="CHASE" evidence="7">
    <location>
        <begin position="104"/>
        <end position="246"/>
    </location>
</feature>
<evidence type="ECO:0000256" key="1">
    <source>
        <dbReference type="ARBA" id="ARBA00001946"/>
    </source>
</evidence>
<dbReference type="GO" id="GO:0007165">
    <property type="term" value="P:signal transduction"/>
    <property type="evidence" value="ECO:0007669"/>
    <property type="project" value="UniProtKB-ARBA"/>
</dbReference>
<proteinExistence type="predicted"/>
<dbReference type="InterPro" id="IPR006189">
    <property type="entry name" value="CHASE_dom"/>
</dbReference>
<dbReference type="Proteomes" id="UP000316649">
    <property type="component" value="Unassembled WGS sequence"/>
</dbReference>
<dbReference type="SMART" id="SM01079">
    <property type="entry name" value="CHASE"/>
    <property type="match status" value="1"/>
</dbReference>
<evidence type="ECO:0000256" key="4">
    <source>
        <dbReference type="ARBA" id="ARBA00022989"/>
    </source>
</evidence>
<dbReference type="EMBL" id="VMNH01000013">
    <property type="protein sequence ID" value="TVO73545.1"/>
    <property type="molecule type" value="Genomic_DNA"/>
</dbReference>
<dbReference type="NCBIfam" id="TIGR00254">
    <property type="entry name" value="GGDEF"/>
    <property type="match status" value="1"/>
</dbReference>
<evidence type="ECO:0000256" key="3">
    <source>
        <dbReference type="ARBA" id="ARBA00022692"/>
    </source>
</evidence>
<dbReference type="CDD" id="cd01949">
    <property type="entry name" value="GGDEF"/>
    <property type="match status" value="1"/>
</dbReference>
<keyword evidence="3 6" id="KW-0812">Transmembrane</keyword>